<organism evidence="9 10">
    <name type="scientific">Larkinella arboricola</name>
    <dbReference type="NCBI Taxonomy" id="643671"/>
    <lineage>
        <taxon>Bacteria</taxon>
        <taxon>Pseudomonadati</taxon>
        <taxon>Bacteroidota</taxon>
        <taxon>Cytophagia</taxon>
        <taxon>Cytophagales</taxon>
        <taxon>Spirosomataceae</taxon>
        <taxon>Larkinella</taxon>
    </lineage>
</organism>
<name>A0A327X092_LARAB</name>
<dbReference type="InterPro" id="IPR050250">
    <property type="entry name" value="Macrolide_Exporter_MacB"/>
</dbReference>
<keyword evidence="10" id="KW-1185">Reference proteome</keyword>
<dbReference type="RefSeq" id="WP_229310580.1">
    <property type="nucleotide sequence ID" value="NZ_QLMC01000002.1"/>
</dbReference>
<keyword evidence="3 6" id="KW-0812">Transmembrane</keyword>
<dbReference type="GO" id="GO:0022857">
    <property type="term" value="F:transmembrane transporter activity"/>
    <property type="evidence" value="ECO:0007669"/>
    <property type="project" value="TreeGrafter"/>
</dbReference>
<accession>A0A327X092</accession>
<evidence type="ECO:0000256" key="2">
    <source>
        <dbReference type="ARBA" id="ARBA00022475"/>
    </source>
</evidence>
<dbReference type="NCBIfam" id="NF038404">
    <property type="entry name" value="perm_prefix_2"/>
    <property type="match status" value="1"/>
</dbReference>
<dbReference type="Proteomes" id="UP000248790">
    <property type="component" value="Unassembled WGS sequence"/>
</dbReference>
<feature type="transmembrane region" description="Helical" evidence="6">
    <location>
        <begin position="509"/>
        <end position="533"/>
    </location>
</feature>
<evidence type="ECO:0000256" key="5">
    <source>
        <dbReference type="ARBA" id="ARBA00023136"/>
    </source>
</evidence>
<keyword evidence="5 6" id="KW-0472">Membrane</keyword>
<feature type="transmembrane region" description="Helical" evidence="6">
    <location>
        <begin position="105"/>
        <end position="125"/>
    </location>
</feature>
<evidence type="ECO:0000313" key="9">
    <source>
        <dbReference type="EMBL" id="RAJ99775.1"/>
    </source>
</evidence>
<comment type="subcellular location">
    <subcellularLocation>
        <location evidence="1">Cell membrane</location>
        <topology evidence="1">Multi-pass membrane protein</topology>
    </subcellularLocation>
</comment>
<feature type="transmembrane region" description="Helical" evidence="6">
    <location>
        <begin position="841"/>
        <end position="861"/>
    </location>
</feature>
<evidence type="ECO:0000256" key="4">
    <source>
        <dbReference type="ARBA" id="ARBA00022989"/>
    </source>
</evidence>
<dbReference type="AlphaFoldDB" id="A0A327X092"/>
<dbReference type="PANTHER" id="PTHR30572:SF18">
    <property type="entry name" value="ABC-TYPE MACROLIDE FAMILY EXPORT SYSTEM PERMEASE COMPONENT 2"/>
    <property type="match status" value="1"/>
</dbReference>
<reference evidence="9 10" key="1">
    <citation type="submission" date="2018-06" db="EMBL/GenBank/DDBJ databases">
        <title>Genomic Encyclopedia of Archaeal and Bacterial Type Strains, Phase II (KMG-II): from individual species to whole genera.</title>
        <authorList>
            <person name="Goeker M."/>
        </authorList>
    </citation>
    <scope>NUCLEOTIDE SEQUENCE [LARGE SCALE GENOMIC DNA]</scope>
    <source>
        <strain evidence="9 10">DSM 21851</strain>
    </source>
</reference>
<feature type="domain" description="MacB-like periplasmic core" evidence="8">
    <location>
        <begin position="104"/>
        <end position="310"/>
    </location>
</feature>
<dbReference type="EMBL" id="QLMC01000002">
    <property type="protein sequence ID" value="RAJ99775.1"/>
    <property type="molecule type" value="Genomic_DNA"/>
</dbReference>
<protein>
    <submittedName>
        <fullName evidence="9">Putative permease</fullName>
    </submittedName>
</protein>
<feature type="domain" description="MacB-like periplasmic core" evidence="8">
    <location>
        <begin position="573"/>
        <end position="718"/>
    </location>
</feature>
<evidence type="ECO:0000256" key="6">
    <source>
        <dbReference type="SAM" id="Phobius"/>
    </source>
</evidence>
<feature type="domain" description="ABC3 transporter permease C-terminal" evidence="7">
    <location>
        <begin position="377"/>
        <end position="493"/>
    </location>
</feature>
<evidence type="ECO:0000259" key="8">
    <source>
        <dbReference type="Pfam" id="PF12704"/>
    </source>
</evidence>
<feature type="transmembrane region" description="Helical" evidence="6">
    <location>
        <begin position="465"/>
        <end position="488"/>
    </location>
</feature>
<feature type="transmembrane region" description="Helical" evidence="6">
    <location>
        <begin position="374"/>
        <end position="396"/>
    </location>
</feature>
<dbReference type="Pfam" id="PF12704">
    <property type="entry name" value="MacB_PCD"/>
    <property type="match status" value="2"/>
</dbReference>
<feature type="transmembrane region" description="Helical" evidence="6">
    <location>
        <begin position="758"/>
        <end position="779"/>
    </location>
</feature>
<feature type="transmembrane region" description="Helical" evidence="6">
    <location>
        <begin position="807"/>
        <end position="826"/>
    </location>
</feature>
<feature type="transmembrane region" description="Helical" evidence="6">
    <location>
        <begin position="417"/>
        <end position="445"/>
    </location>
</feature>
<evidence type="ECO:0000259" key="7">
    <source>
        <dbReference type="Pfam" id="PF02687"/>
    </source>
</evidence>
<gene>
    <name evidence="9" type="ORF">LX87_01471</name>
</gene>
<evidence type="ECO:0000256" key="3">
    <source>
        <dbReference type="ARBA" id="ARBA00022692"/>
    </source>
</evidence>
<evidence type="ECO:0000313" key="10">
    <source>
        <dbReference type="Proteomes" id="UP000248790"/>
    </source>
</evidence>
<proteinExistence type="predicted"/>
<feature type="domain" description="ABC3 transporter permease C-terminal" evidence="7">
    <location>
        <begin position="759"/>
        <end position="871"/>
    </location>
</feature>
<sequence length="878" mass="98684">MKTVLPPRWAARLLEWFCAPHLLEEVQGDLYERFLRNARLFGIPYARRQYGREVLSFLKPRAGGPFFFKRQSENFPTTYLMNTSMIRNYLKIAWRNIAHNKSFSTINILGLSLGMACSLLIGLWIQDELSVDAYHANGPQLYNVMERQFYDGKVEAGSGTPGLLADELKKEFPEIAYAAGYSWEDQHTFAVGDKLNKEKGRFVGADWFRMYSLPLLAGTAETALSGPTHIAISRKMAQNYFGSPQEALGKSIRLDNKDDYQVSAVFEDIPRNSSDQYDYLLAWQDFLKRNKWLKDWGTNAPETRIMLRTDRNGVPADPARLEAKMKSFLKSRNPGMVQKGLDIQLFLQPFQEAYLYSNFKHGYQDGGRIEYVRLFGIVAVFILLIACINFMNLATARSVKRAREVGVRKVVGAGRSLLIGQFIGEALVLASMALIGAVLVVWLLLPLFNELTDKHITFQFTRLSFWLTLLGMTLVTGLIAGSYPALFLSSLNPIRVLKGSIRFGSGARLFRQGLVVFQFVLSMLLIIGTIVVYRQIDFIQTKNLGFDREGLIYLSAEGDLAEKYATFKQEVLRMPGIQTMTFMDGTPTASFGSTGNVQWPGKDPSTSIQFQFSQVDYDFTKTLKVKVSGRDFSKEFSTDSVSYLINETAARRIGYQQPIGKPLTMWGKAGTIIGVVEDFHQSSMHIAIEPFIAKLSPNAARKNIIVRTQPGQTRQALASLETVWKQLNPKFPFSYTFGDDAFQKLYHSETVVGTLANYFAFLAIFISCLGLFGLAAFTAEQRTKEIGVRKVLGASVPSIVGLLSQDFLKLVLLAIVVSSPIAWYTMSRWLQTYVYKIGMEWWVFALAGLLAIGIALLTISFQSIKAALMNPVKSLRSE</sequence>
<dbReference type="InterPro" id="IPR025857">
    <property type="entry name" value="MacB_PCD"/>
</dbReference>
<dbReference type="InterPro" id="IPR003838">
    <property type="entry name" value="ABC3_permease_C"/>
</dbReference>
<dbReference type="Pfam" id="PF02687">
    <property type="entry name" value="FtsX"/>
    <property type="match status" value="2"/>
</dbReference>
<dbReference type="GO" id="GO:0005886">
    <property type="term" value="C:plasma membrane"/>
    <property type="evidence" value="ECO:0007669"/>
    <property type="project" value="UniProtKB-SubCell"/>
</dbReference>
<comment type="caution">
    <text evidence="9">The sequence shown here is derived from an EMBL/GenBank/DDBJ whole genome shotgun (WGS) entry which is preliminary data.</text>
</comment>
<dbReference type="PANTHER" id="PTHR30572">
    <property type="entry name" value="MEMBRANE COMPONENT OF TRANSPORTER-RELATED"/>
    <property type="match status" value="1"/>
</dbReference>
<keyword evidence="2" id="KW-1003">Cell membrane</keyword>
<keyword evidence="4 6" id="KW-1133">Transmembrane helix</keyword>
<dbReference type="InterPro" id="IPR047699">
    <property type="entry name" value="Permease_put_prefix"/>
</dbReference>
<evidence type="ECO:0000256" key="1">
    <source>
        <dbReference type="ARBA" id="ARBA00004651"/>
    </source>
</evidence>